<evidence type="ECO:0000313" key="1">
    <source>
        <dbReference type="EMBL" id="CAK9152589.1"/>
    </source>
</evidence>
<keyword evidence="2" id="KW-1185">Reference proteome</keyword>
<name>A0ABC8SBN8_9AQUA</name>
<proteinExistence type="predicted"/>
<dbReference type="Proteomes" id="UP001642360">
    <property type="component" value="Unassembled WGS sequence"/>
</dbReference>
<protein>
    <recommendedName>
        <fullName evidence="3">Transmembrane protein</fullName>
    </recommendedName>
</protein>
<reference evidence="1 2" key="1">
    <citation type="submission" date="2024-02" db="EMBL/GenBank/DDBJ databases">
        <authorList>
            <person name="Vignale AGUSTIN F."/>
            <person name="Sosa J E."/>
            <person name="Modenutti C."/>
        </authorList>
    </citation>
    <scope>NUCLEOTIDE SEQUENCE [LARGE SCALE GENOMIC DNA]</scope>
</reference>
<accession>A0ABC8SBN8</accession>
<evidence type="ECO:0008006" key="3">
    <source>
        <dbReference type="Google" id="ProtNLM"/>
    </source>
</evidence>
<comment type="caution">
    <text evidence="1">The sequence shown here is derived from an EMBL/GenBank/DDBJ whole genome shotgun (WGS) entry which is preliminary data.</text>
</comment>
<dbReference type="AlphaFoldDB" id="A0ABC8SBN8"/>
<organism evidence="1 2">
    <name type="scientific">Ilex paraguariensis</name>
    <name type="common">yerba mate</name>
    <dbReference type="NCBI Taxonomy" id="185542"/>
    <lineage>
        <taxon>Eukaryota</taxon>
        <taxon>Viridiplantae</taxon>
        <taxon>Streptophyta</taxon>
        <taxon>Embryophyta</taxon>
        <taxon>Tracheophyta</taxon>
        <taxon>Spermatophyta</taxon>
        <taxon>Magnoliopsida</taxon>
        <taxon>eudicotyledons</taxon>
        <taxon>Gunneridae</taxon>
        <taxon>Pentapetalae</taxon>
        <taxon>asterids</taxon>
        <taxon>campanulids</taxon>
        <taxon>Aquifoliales</taxon>
        <taxon>Aquifoliaceae</taxon>
        <taxon>Ilex</taxon>
    </lineage>
</organism>
<dbReference type="EMBL" id="CAUOFW020002280">
    <property type="protein sequence ID" value="CAK9152589.1"/>
    <property type="molecule type" value="Genomic_DNA"/>
</dbReference>
<evidence type="ECO:0000313" key="2">
    <source>
        <dbReference type="Proteomes" id="UP001642360"/>
    </source>
</evidence>
<sequence>MDNSLMVEAVVAGWRLWSLMVELVGGCGRWWWSSLEAVVAGGGGCGRWLELVGGCGRWMELVGARLRVVEVEES</sequence>
<gene>
    <name evidence="1" type="ORF">ILEXP_LOCUS20815</name>
</gene>